<dbReference type="RefSeq" id="XP_020066865.1">
    <property type="nucleotide sequence ID" value="XM_020211369.1"/>
</dbReference>
<evidence type="ECO:0000256" key="5">
    <source>
        <dbReference type="ARBA" id="ARBA00022679"/>
    </source>
</evidence>
<comment type="cofactor">
    <cofactor evidence="1">
        <name>pyridoxal 5'-phosphate</name>
        <dbReference type="ChEBI" id="CHEBI:597326"/>
    </cofactor>
</comment>
<dbReference type="CDD" id="cd00609">
    <property type="entry name" value="AAT_like"/>
    <property type="match status" value="1"/>
</dbReference>
<protein>
    <submittedName>
        <fullName evidence="8">PLP-dependent transferase</fullName>
    </submittedName>
</protein>
<dbReference type="InterPro" id="IPR015422">
    <property type="entry name" value="PyrdxlP-dep_Trfase_small"/>
</dbReference>
<feature type="domain" description="Aminotransferase class I/classII large" evidence="7">
    <location>
        <begin position="29"/>
        <end position="391"/>
    </location>
</feature>
<dbReference type="InterPro" id="IPR015421">
    <property type="entry name" value="PyrdxlP-dep_Trfase_major"/>
</dbReference>
<proteinExistence type="inferred from homology"/>
<accession>A0A1E4SQF4</accession>
<evidence type="ECO:0000256" key="6">
    <source>
        <dbReference type="ARBA" id="ARBA00022898"/>
    </source>
</evidence>
<dbReference type="GO" id="GO:0005829">
    <property type="term" value="C:cytosol"/>
    <property type="evidence" value="ECO:0007669"/>
    <property type="project" value="TreeGrafter"/>
</dbReference>
<evidence type="ECO:0000256" key="2">
    <source>
        <dbReference type="ARBA" id="ARBA00007441"/>
    </source>
</evidence>
<dbReference type="EMBL" id="KV453909">
    <property type="protein sequence ID" value="ODV81743.1"/>
    <property type="molecule type" value="Genomic_DNA"/>
</dbReference>
<evidence type="ECO:0000313" key="9">
    <source>
        <dbReference type="Proteomes" id="UP000094285"/>
    </source>
</evidence>
<dbReference type="PANTHER" id="PTHR11879">
    <property type="entry name" value="ASPARTATE AMINOTRANSFERASE"/>
    <property type="match status" value="1"/>
</dbReference>
<reference evidence="9" key="1">
    <citation type="submission" date="2016-05" db="EMBL/GenBank/DDBJ databases">
        <title>Comparative genomics of biotechnologically important yeasts.</title>
        <authorList>
            <consortium name="DOE Joint Genome Institute"/>
            <person name="Riley R."/>
            <person name="Haridas S."/>
            <person name="Wolfe K.H."/>
            <person name="Lopes M.R."/>
            <person name="Hittinger C.T."/>
            <person name="Goker M."/>
            <person name="Salamov A."/>
            <person name="Wisecaver J."/>
            <person name="Long T.M."/>
            <person name="Aerts A.L."/>
            <person name="Barry K."/>
            <person name="Choi C."/>
            <person name="Clum A."/>
            <person name="Coughlan A.Y."/>
            <person name="Deshpande S."/>
            <person name="Douglass A.P."/>
            <person name="Hanson S.J."/>
            <person name="Klenk H.-P."/>
            <person name="Labutti K."/>
            <person name="Lapidus A."/>
            <person name="Lindquist E."/>
            <person name="Lipzen A."/>
            <person name="Meier-Kolthoff J.P."/>
            <person name="Ohm R.A."/>
            <person name="Otillar R.P."/>
            <person name="Pangilinan J."/>
            <person name="Peng Y."/>
            <person name="Rokas A."/>
            <person name="Rosa C.A."/>
            <person name="Scheuner C."/>
            <person name="Sibirny A.A."/>
            <person name="Slot J.C."/>
            <person name="Stielow J.B."/>
            <person name="Sun H."/>
            <person name="Kurtzman C.P."/>
            <person name="Blackwell M."/>
            <person name="Grigoriev I.V."/>
            <person name="Jeffries T.W."/>
        </authorList>
    </citation>
    <scope>NUCLEOTIDE SEQUENCE [LARGE SCALE GENOMIC DNA]</scope>
    <source>
        <strain evidence="9">NRRL Y-17324</strain>
    </source>
</reference>
<keyword evidence="9" id="KW-1185">Reference proteome</keyword>
<dbReference type="Pfam" id="PF00155">
    <property type="entry name" value="Aminotran_1_2"/>
    <property type="match status" value="1"/>
</dbReference>
<sequence>MSIYSKLQIEPADPIIKVMVRSAQDSSPDKVDVTIGVYKDEDGSSLTFPVVKKAKEILHTNDPGHSYTTMQGIPEFNKGARDVVFGEYGKNDNIVTIQTISGTGAIYMATNFLTEAGWKDYYVGNPAWSNYYQTIDFAGGKAHTYTHYDEKAQKIDFDSLLEALNTAPANSIFLLQTCCHNPTGADFSKDQWKTIGELMKKNKLIPILDTAYQGFATGDKYEDAWPVRYFYELNIDFLVCQSFSKNLGLYGERTGALHVVVQDRNLLPNVTSTLLALFRKICSFAPAWGARIAAEVFKSEELTKEWDQNVADVTKRLRTIREKVHQKFVELKTPGDWSPVLVQTGLFWYSGLTEDHIEQLAVHHHVYATTYGRINVSGLNDANIDYFCRAVDTVVRGSAN</sequence>
<dbReference type="InterPro" id="IPR015424">
    <property type="entry name" value="PyrdxlP-dep_Trfase"/>
</dbReference>
<dbReference type="Gene3D" id="3.40.640.10">
    <property type="entry name" value="Type I PLP-dependent aspartate aminotransferase-like (Major domain)"/>
    <property type="match status" value="1"/>
</dbReference>
<dbReference type="PRINTS" id="PR00799">
    <property type="entry name" value="TRANSAMINASE"/>
</dbReference>
<gene>
    <name evidence="8" type="ORF">CANTADRAFT_87706</name>
</gene>
<evidence type="ECO:0000313" key="8">
    <source>
        <dbReference type="EMBL" id="ODV81743.1"/>
    </source>
</evidence>
<dbReference type="GO" id="GO:0004069">
    <property type="term" value="F:L-aspartate:2-oxoglutarate aminotransferase activity"/>
    <property type="evidence" value="ECO:0007669"/>
    <property type="project" value="TreeGrafter"/>
</dbReference>
<dbReference type="Gene3D" id="3.90.1150.10">
    <property type="entry name" value="Aspartate Aminotransferase, domain 1"/>
    <property type="match status" value="1"/>
</dbReference>
<evidence type="ECO:0000256" key="4">
    <source>
        <dbReference type="ARBA" id="ARBA00022576"/>
    </source>
</evidence>
<organism evidence="8 9">
    <name type="scientific">Suhomyces tanzawaensis NRRL Y-17324</name>
    <dbReference type="NCBI Taxonomy" id="984487"/>
    <lineage>
        <taxon>Eukaryota</taxon>
        <taxon>Fungi</taxon>
        <taxon>Dikarya</taxon>
        <taxon>Ascomycota</taxon>
        <taxon>Saccharomycotina</taxon>
        <taxon>Pichiomycetes</taxon>
        <taxon>Debaryomycetaceae</taxon>
        <taxon>Suhomyces</taxon>
    </lineage>
</organism>
<comment type="similarity">
    <text evidence="2">Belongs to the class-I pyridoxal-phosphate-dependent aminotransferase family.</text>
</comment>
<keyword evidence="6" id="KW-0663">Pyridoxal phosphate</keyword>
<dbReference type="SUPFAM" id="SSF53383">
    <property type="entry name" value="PLP-dependent transferases"/>
    <property type="match status" value="1"/>
</dbReference>
<dbReference type="STRING" id="984487.A0A1E4SQF4"/>
<dbReference type="AlphaFoldDB" id="A0A1E4SQF4"/>
<dbReference type="OrthoDB" id="6752799at2759"/>
<keyword evidence="4" id="KW-0032">Aminotransferase</keyword>
<comment type="subunit">
    <text evidence="3">Homodimer.</text>
</comment>
<name>A0A1E4SQF4_9ASCO</name>
<dbReference type="PANTHER" id="PTHR11879:SF55">
    <property type="entry name" value="GLUTAMATE OXALOACETATE TRANSAMINASE 1, ISOFORM B"/>
    <property type="match status" value="1"/>
</dbReference>
<dbReference type="GeneID" id="30985505"/>
<dbReference type="Proteomes" id="UP000094285">
    <property type="component" value="Unassembled WGS sequence"/>
</dbReference>
<dbReference type="GO" id="GO:0030170">
    <property type="term" value="F:pyridoxal phosphate binding"/>
    <property type="evidence" value="ECO:0007669"/>
    <property type="project" value="InterPro"/>
</dbReference>
<dbReference type="InterPro" id="IPR004839">
    <property type="entry name" value="Aminotransferase_I/II_large"/>
</dbReference>
<keyword evidence="5 8" id="KW-0808">Transferase</keyword>
<evidence type="ECO:0000259" key="7">
    <source>
        <dbReference type="Pfam" id="PF00155"/>
    </source>
</evidence>
<dbReference type="GO" id="GO:0006532">
    <property type="term" value="P:aspartate biosynthetic process"/>
    <property type="evidence" value="ECO:0007669"/>
    <property type="project" value="TreeGrafter"/>
</dbReference>
<dbReference type="InterPro" id="IPR000796">
    <property type="entry name" value="Asp_trans"/>
</dbReference>
<evidence type="ECO:0000256" key="3">
    <source>
        <dbReference type="ARBA" id="ARBA00011738"/>
    </source>
</evidence>
<evidence type="ECO:0000256" key="1">
    <source>
        <dbReference type="ARBA" id="ARBA00001933"/>
    </source>
</evidence>
<dbReference type="NCBIfam" id="NF006719">
    <property type="entry name" value="PRK09257.1"/>
    <property type="match status" value="1"/>
</dbReference>